<dbReference type="EMBL" id="VUOB01000005">
    <property type="protein sequence ID" value="KAA2265784.1"/>
    <property type="molecule type" value="Genomic_DNA"/>
</dbReference>
<comment type="caution">
    <text evidence="3">The sequence shown here is derived from an EMBL/GenBank/DDBJ whole genome shotgun (WGS) entry which is preliminary data.</text>
</comment>
<dbReference type="PANTHER" id="PTHR45527">
    <property type="entry name" value="NONRIBOSOMAL PEPTIDE SYNTHETASE"/>
    <property type="match status" value="1"/>
</dbReference>
<reference evidence="3 4" key="1">
    <citation type="submission" date="2019-09" db="EMBL/GenBank/DDBJ databases">
        <title>Goodfellowia gen. nov., a new genus of the Pseudonocardineae related to Actinoalloteichus, containing Goodfellowia coeruleoviolacea gen. nov., comb. nov. gen. nov., comb. nov.</title>
        <authorList>
            <person name="Labeda D."/>
        </authorList>
    </citation>
    <scope>NUCLEOTIDE SEQUENCE [LARGE SCALE GENOMIC DNA]</scope>
    <source>
        <strain evidence="3 4">AN110305</strain>
    </source>
</reference>
<protein>
    <recommendedName>
        <fullName evidence="2">Condensation domain-containing protein</fullName>
    </recommendedName>
</protein>
<feature type="region of interest" description="Disordered" evidence="1">
    <location>
        <begin position="78"/>
        <end position="101"/>
    </location>
</feature>
<dbReference type="Pfam" id="PF00668">
    <property type="entry name" value="Condensation"/>
    <property type="match status" value="1"/>
</dbReference>
<organism evidence="3 4">
    <name type="scientific">Solihabitans fulvus</name>
    <dbReference type="NCBI Taxonomy" id="1892852"/>
    <lineage>
        <taxon>Bacteria</taxon>
        <taxon>Bacillati</taxon>
        <taxon>Actinomycetota</taxon>
        <taxon>Actinomycetes</taxon>
        <taxon>Pseudonocardiales</taxon>
        <taxon>Pseudonocardiaceae</taxon>
        <taxon>Solihabitans</taxon>
    </lineage>
</organism>
<accession>A0A5B2XSB8</accession>
<proteinExistence type="predicted"/>
<dbReference type="GO" id="GO:0008610">
    <property type="term" value="P:lipid biosynthetic process"/>
    <property type="evidence" value="ECO:0007669"/>
    <property type="project" value="UniProtKB-ARBA"/>
</dbReference>
<dbReference type="InterPro" id="IPR023213">
    <property type="entry name" value="CAT-like_dom_sf"/>
</dbReference>
<dbReference type="Proteomes" id="UP000323454">
    <property type="component" value="Unassembled WGS sequence"/>
</dbReference>
<keyword evidence="4" id="KW-1185">Reference proteome</keyword>
<dbReference type="GO" id="GO:0003824">
    <property type="term" value="F:catalytic activity"/>
    <property type="evidence" value="ECO:0007669"/>
    <property type="project" value="InterPro"/>
</dbReference>
<dbReference type="SUPFAM" id="SSF52777">
    <property type="entry name" value="CoA-dependent acyltransferases"/>
    <property type="match status" value="2"/>
</dbReference>
<dbReference type="InterPro" id="IPR001242">
    <property type="entry name" value="Condensation_dom"/>
</dbReference>
<evidence type="ECO:0000313" key="3">
    <source>
        <dbReference type="EMBL" id="KAA2265784.1"/>
    </source>
</evidence>
<dbReference type="GO" id="GO:0044550">
    <property type="term" value="P:secondary metabolite biosynthetic process"/>
    <property type="evidence" value="ECO:0007669"/>
    <property type="project" value="TreeGrafter"/>
</dbReference>
<dbReference type="GO" id="GO:0031177">
    <property type="term" value="F:phosphopantetheine binding"/>
    <property type="evidence" value="ECO:0007669"/>
    <property type="project" value="TreeGrafter"/>
</dbReference>
<dbReference type="AlphaFoldDB" id="A0A5B2XSB8"/>
<feature type="domain" description="Condensation" evidence="2">
    <location>
        <begin position="41"/>
        <end position="404"/>
    </location>
</feature>
<gene>
    <name evidence="3" type="ORF">F0L68_04280</name>
</gene>
<name>A0A5B2XSB8_9PSEU</name>
<dbReference type="PANTHER" id="PTHR45527:SF1">
    <property type="entry name" value="FATTY ACID SYNTHASE"/>
    <property type="match status" value="1"/>
</dbReference>
<dbReference type="GO" id="GO:0005737">
    <property type="term" value="C:cytoplasm"/>
    <property type="evidence" value="ECO:0007669"/>
    <property type="project" value="TreeGrafter"/>
</dbReference>
<dbReference type="Gene3D" id="3.30.559.30">
    <property type="entry name" value="Nonribosomal peptide synthetase, condensation domain"/>
    <property type="match status" value="1"/>
</dbReference>
<evidence type="ECO:0000259" key="2">
    <source>
        <dbReference type="Pfam" id="PF00668"/>
    </source>
</evidence>
<evidence type="ECO:0000313" key="4">
    <source>
        <dbReference type="Proteomes" id="UP000323454"/>
    </source>
</evidence>
<evidence type="ECO:0000256" key="1">
    <source>
        <dbReference type="SAM" id="MobiDB-lite"/>
    </source>
</evidence>
<dbReference type="GO" id="GO:0043041">
    <property type="term" value="P:amino acid activation for nonribosomal peptide biosynthetic process"/>
    <property type="evidence" value="ECO:0007669"/>
    <property type="project" value="TreeGrafter"/>
</dbReference>
<reference evidence="3 4" key="2">
    <citation type="submission" date="2019-09" db="EMBL/GenBank/DDBJ databases">
        <authorList>
            <person name="Jin C."/>
        </authorList>
    </citation>
    <scope>NUCLEOTIDE SEQUENCE [LARGE SCALE GENOMIC DNA]</scope>
    <source>
        <strain evidence="3 4">AN110305</strain>
    </source>
</reference>
<sequence>MRESVTRELTAGPLSYREEVAWNEFNTDRATFFKRGAVLAVDLPPGLDAADVAALLDAVCARHAIFRTAYDTTAGRPVRHILPTHPHTVRPAGEPDETDRDRRRHLMPDDLLRAHAAPGPHGGTTLSLRLNEMITDTWSCARLRTEIELLGRGQDPPPLELGYADFATEERARSLPAASESYWHRQLAGVAAPLAPLPDGPDPSGDVAGERIVVFPDELTETLRAVCRRTRTSPFMVVTALVALAIASMGENRDVTVSTMASIRPAKWADVQGNFTNLTMLRTALPARPGFDDALSAARAAVLAAMARPVPYLRLAELTGGAPPIPPVRVHYLPSRAHHYNRTLDTRPSGASWVEEADFAEWPLDLGFAEDSRGRVAIWASYDPRRYTHAMVERLVDTCRRLLDSQSLLPR</sequence>
<dbReference type="Gene3D" id="3.30.559.10">
    <property type="entry name" value="Chloramphenicol acetyltransferase-like domain"/>
    <property type="match status" value="1"/>
</dbReference>